<keyword evidence="2" id="KW-1185">Reference proteome</keyword>
<name>A0A1H3ZEL0_9BACT</name>
<sequence>MHDGCSGSFGNGEQIVNKLRQMGFSSYAMPIPIEIKCTSCETTFTMETMEDKCDSCGMTYGVTPCHATDPGSIQPAGINY</sequence>
<dbReference type="RefSeq" id="WP_092346288.1">
    <property type="nucleotide sequence ID" value="NZ_FNQN01000004.1"/>
</dbReference>
<dbReference type="OrthoDB" id="9798730at2"/>
<protein>
    <submittedName>
        <fullName evidence="1">Uncharacterized protein</fullName>
    </submittedName>
</protein>
<reference evidence="1 2" key="1">
    <citation type="submission" date="2016-10" db="EMBL/GenBank/DDBJ databases">
        <authorList>
            <person name="de Groot N.N."/>
        </authorList>
    </citation>
    <scope>NUCLEOTIDE SEQUENCE [LARGE SCALE GENOMIC DNA]</scope>
    <source>
        <strain evidence="1 2">DSM 7343</strain>
    </source>
</reference>
<proteinExistence type="predicted"/>
<evidence type="ECO:0000313" key="2">
    <source>
        <dbReference type="Proteomes" id="UP000199409"/>
    </source>
</evidence>
<dbReference type="Proteomes" id="UP000199409">
    <property type="component" value="Unassembled WGS sequence"/>
</dbReference>
<dbReference type="STRING" id="37625.SAMN05660420_01486"/>
<organism evidence="1 2">
    <name type="scientific">Desulfuromusa kysingii</name>
    <dbReference type="NCBI Taxonomy" id="37625"/>
    <lineage>
        <taxon>Bacteria</taxon>
        <taxon>Pseudomonadati</taxon>
        <taxon>Thermodesulfobacteriota</taxon>
        <taxon>Desulfuromonadia</taxon>
        <taxon>Desulfuromonadales</taxon>
        <taxon>Geopsychrobacteraceae</taxon>
        <taxon>Desulfuromusa</taxon>
    </lineage>
</organism>
<evidence type="ECO:0000313" key="1">
    <source>
        <dbReference type="EMBL" id="SEA21814.1"/>
    </source>
</evidence>
<dbReference type="AlphaFoldDB" id="A0A1H3ZEL0"/>
<gene>
    <name evidence="1" type="ORF">SAMN05660420_01486</name>
</gene>
<dbReference type="EMBL" id="FNQN01000004">
    <property type="protein sequence ID" value="SEA21814.1"/>
    <property type="molecule type" value="Genomic_DNA"/>
</dbReference>
<accession>A0A1H3ZEL0</accession>